<proteinExistence type="predicted"/>
<evidence type="ECO:0000313" key="2">
    <source>
        <dbReference type="EMBL" id="EEB33775.1"/>
    </source>
</evidence>
<dbReference type="eggNOG" id="ENOG50318D7">
    <property type="taxonomic scope" value="Bacteria"/>
</dbReference>
<evidence type="ECO:0000256" key="1">
    <source>
        <dbReference type="SAM" id="MobiDB-lite"/>
    </source>
</evidence>
<reference evidence="2 3" key="2">
    <citation type="submission" date="2008-10" db="EMBL/GenBank/DDBJ databases">
        <authorList>
            <person name="Fulton L."/>
            <person name="Clifton S."/>
            <person name="Fulton B."/>
            <person name="Xu J."/>
            <person name="Minx P."/>
            <person name="Pepin K.H."/>
            <person name="Johnson M."/>
            <person name="Bhonagiri V."/>
            <person name="Nash W.E."/>
            <person name="Mardis E.R."/>
            <person name="Wilson R.K."/>
        </authorList>
    </citation>
    <scope>NUCLEOTIDE SEQUENCE [LARGE SCALE GENOMIC DNA]</scope>
    <source>
        <strain evidence="2 3">ATCC 29098</strain>
    </source>
</reference>
<protein>
    <submittedName>
        <fullName evidence="2">Uncharacterized protein</fullName>
    </submittedName>
</protein>
<dbReference type="EMBL" id="ABXU01000030">
    <property type="protein sequence ID" value="EEB33775.1"/>
    <property type="molecule type" value="Genomic_DNA"/>
</dbReference>
<accession>B6WT85</accession>
<name>B6WT85_9BACT</name>
<organism evidence="2 3">
    <name type="scientific">Desulfovibrio piger ATCC 29098</name>
    <dbReference type="NCBI Taxonomy" id="411464"/>
    <lineage>
        <taxon>Bacteria</taxon>
        <taxon>Pseudomonadati</taxon>
        <taxon>Thermodesulfobacteriota</taxon>
        <taxon>Desulfovibrionia</taxon>
        <taxon>Desulfovibrionales</taxon>
        <taxon>Desulfovibrionaceae</taxon>
        <taxon>Desulfovibrio</taxon>
    </lineage>
</organism>
<dbReference type="Proteomes" id="UP000003676">
    <property type="component" value="Unassembled WGS sequence"/>
</dbReference>
<dbReference type="HOGENOM" id="CLU_2568295_0_0_7"/>
<evidence type="ECO:0000313" key="3">
    <source>
        <dbReference type="Proteomes" id="UP000003676"/>
    </source>
</evidence>
<feature type="region of interest" description="Disordered" evidence="1">
    <location>
        <begin position="1"/>
        <end position="81"/>
    </location>
</feature>
<dbReference type="RefSeq" id="WP_006005887.1">
    <property type="nucleotide sequence ID" value="NZ_DS996355.1"/>
</dbReference>
<feature type="compositionally biased region" description="Low complexity" evidence="1">
    <location>
        <begin position="68"/>
        <end position="81"/>
    </location>
</feature>
<gene>
    <name evidence="2" type="ORF">DESPIG_01290</name>
</gene>
<sequence length="81" mass="8416">MGSVVSSIFGGGQSSGPSVITYEAEEAPREAEQEAESQSIRDEEQRKLRRRQQMGGTVLTSPLGTSGGVASTGSSLLGRMG</sequence>
<comment type="caution">
    <text evidence="2">The sequence shown here is derived from an EMBL/GenBank/DDBJ whole genome shotgun (WGS) entry which is preliminary data.</text>
</comment>
<reference evidence="2 3" key="1">
    <citation type="submission" date="2008-10" db="EMBL/GenBank/DDBJ databases">
        <title>Draft genome sequence of Desulvovibrio piger (ATCC 29098).</title>
        <authorList>
            <person name="Sudarsanam P."/>
            <person name="Ley R."/>
            <person name="Guruge J."/>
            <person name="Turnbaugh P.J."/>
            <person name="Mahowald M."/>
            <person name="Liep D."/>
            <person name="Gordon J."/>
        </authorList>
    </citation>
    <scope>NUCLEOTIDE SEQUENCE [LARGE SCALE GENOMIC DNA]</scope>
    <source>
        <strain evidence="2 3">ATCC 29098</strain>
    </source>
</reference>
<dbReference type="AlphaFoldDB" id="B6WT85"/>